<evidence type="ECO:0000256" key="1">
    <source>
        <dbReference type="ARBA" id="ARBA00008909"/>
    </source>
</evidence>
<reference evidence="3" key="1">
    <citation type="submission" date="2021-04" db="EMBL/GenBank/DDBJ databases">
        <title>Taxonomic assessment of Weissella genus.</title>
        <authorList>
            <person name="Fanelli F."/>
            <person name="Chieffi D."/>
            <person name="Dell'Aquila A."/>
            <person name="Gyu-Sung C."/>
            <person name="Franz C.M.A.P."/>
            <person name="Fusco V."/>
        </authorList>
    </citation>
    <scope>NUCLEOTIDE SEQUENCE</scope>
    <source>
        <strain evidence="3">LMG 25373</strain>
    </source>
</reference>
<evidence type="ECO:0000313" key="3">
    <source>
        <dbReference type="EMBL" id="MCM2436410.1"/>
    </source>
</evidence>
<dbReference type="Pfam" id="PF01446">
    <property type="entry name" value="Rep_1"/>
    <property type="match status" value="1"/>
</dbReference>
<dbReference type="InterPro" id="IPR000989">
    <property type="entry name" value="Rep"/>
</dbReference>
<comment type="similarity">
    <text evidence="1">Belongs to the Gram-positive plasmids replication protein type 1 family.</text>
</comment>
<gene>
    <name evidence="3" type="ORF">KAK10_00355</name>
</gene>
<protein>
    <submittedName>
        <fullName evidence="3">Protein rep</fullName>
    </submittedName>
</protein>
<keyword evidence="2" id="KW-0235">DNA replication</keyword>
<dbReference type="Proteomes" id="UP001057481">
    <property type="component" value="Unassembled WGS sequence"/>
</dbReference>
<dbReference type="RefSeq" id="WP_205144435.1">
    <property type="nucleotide sequence ID" value="NZ_JAFBDN010000049.1"/>
</dbReference>
<evidence type="ECO:0000313" key="4">
    <source>
        <dbReference type="Proteomes" id="UP001057481"/>
    </source>
</evidence>
<organism evidence="3 4">
    <name type="scientific">Periweissella beninensis</name>
    <dbReference type="NCBI Taxonomy" id="504936"/>
    <lineage>
        <taxon>Bacteria</taxon>
        <taxon>Bacillati</taxon>
        <taxon>Bacillota</taxon>
        <taxon>Bacilli</taxon>
        <taxon>Lactobacillales</taxon>
        <taxon>Lactobacillaceae</taxon>
        <taxon>Periweissella</taxon>
    </lineage>
</organism>
<dbReference type="EMBL" id="JAGMVS010000013">
    <property type="protein sequence ID" value="MCM2436410.1"/>
    <property type="molecule type" value="Genomic_DNA"/>
</dbReference>
<proteinExistence type="inferred from homology"/>
<sequence>MAGKKVLQDKDNYGNQRPWRQKKLESLRYAEYLSILLYKKAHKVQGCADVLRFRKMLDGNTKLYQTWFCKSRLCPLCNWRRSMKNSGQLKKILAEAHKQQPTGRFIFLTLTERNAVDGVDLKLRLRALTQAFNKLIRYKKVVKNLLGYVRSTEITTNDNGTYHQHLHVLLFVKSSYFTGNGNNYLSQVNWTDLWQKALRSSYKPIVNVEAVRANKSKGKSSLLASAQETAKYQVKSADYMTDDDNRNQQVIDDLEQALAGTRQIGYGGLLKRIKRQLKLDDADNGDLVNVDGEELPEPTEAELIVAKWDQQRKNYLVW</sequence>
<name>A0ABT0VF54_9LACO</name>
<accession>A0ABT0VF54</accession>
<comment type="caution">
    <text evidence="3">The sequence shown here is derived from an EMBL/GenBank/DDBJ whole genome shotgun (WGS) entry which is preliminary data.</text>
</comment>
<keyword evidence="4" id="KW-1185">Reference proteome</keyword>
<evidence type="ECO:0000256" key="2">
    <source>
        <dbReference type="ARBA" id="ARBA00022705"/>
    </source>
</evidence>